<sequence>MFEKKDKTKERWNKLVEEITPKEVYKNAESFAATVFEDRWCGVKVFKKDTLTEKEQKKLCESLKDEYNKQVFEPCRKIFLDFCEKYGIIPVESGLRIFGTRDYKGYIMMLAAKK</sequence>
<name>A0A8S5N5B2_9CAUD</name>
<proteinExistence type="predicted"/>
<protein>
    <submittedName>
        <fullName evidence="1">Uncharacterized protein</fullName>
    </submittedName>
</protein>
<dbReference type="EMBL" id="BK015070">
    <property type="protein sequence ID" value="DAD89849.1"/>
    <property type="molecule type" value="Genomic_DNA"/>
</dbReference>
<organism evidence="1">
    <name type="scientific">Myoviridae sp. ctsip2</name>
    <dbReference type="NCBI Taxonomy" id="2826705"/>
    <lineage>
        <taxon>Viruses</taxon>
        <taxon>Duplodnaviria</taxon>
        <taxon>Heunggongvirae</taxon>
        <taxon>Uroviricota</taxon>
        <taxon>Caudoviricetes</taxon>
    </lineage>
</organism>
<accession>A0A8S5N5B2</accession>
<evidence type="ECO:0000313" key="1">
    <source>
        <dbReference type="EMBL" id="DAD89849.1"/>
    </source>
</evidence>
<reference evidence="1" key="1">
    <citation type="journal article" date="2021" name="Proc. Natl. Acad. Sci. U.S.A.">
        <title>A Catalog of Tens of Thousands of Viruses from Human Metagenomes Reveals Hidden Associations with Chronic Diseases.</title>
        <authorList>
            <person name="Tisza M.J."/>
            <person name="Buck C.B."/>
        </authorList>
    </citation>
    <scope>NUCLEOTIDE SEQUENCE</scope>
    <source>
        <strain evidence="1">Ctsip2</strain>
    </source>
</reference>